<sequence length="106" mass="11200">MCRPLREQARLPQVICWAEFQAPPQTPCGSELARDGGLSANKFAECAGAFASKLGSYSCSPAGFALPQQSPSTPAQSHSPLASRTGGLIMPAFAFISRLSPLGKYR</sequence>
<protein>
    <submittedName>
        <fullName evidence="1">Uncharacterized protein</fullName>
    </submittedName>
</protein>
<comment type="caution">
    <text evidence="1">The sequence shown here is derived from an EMBL/GenBank/DDBJ whole genome shotgun (WGS) entry which is preliminary data.</text>
</comment>
<proteinExistence type="predicted"/>
<reference evidence="1 2" key="1">
    <citation type="submission" date="2018-05" db="EMBL/GenBank/DDBJ databases">
        <title>Genome sequences of two Antarctic strains of Pseudomonas prosekii: insights into adaptation to extreme conditions.</title>
        <authorList>
            <person name="Snopkova K."/>
            <person name="Dufkova K."/>
            <person name="Cejkova D."/>
            <person name="Sedlacek I."/>
            <person name="Smajs D."/>
        </authorList>
    </citation>
    <scope>NUCLEOTIDE SEQUENCE [LARGE SCALE GENOMIC DNA]</scope>
    <source>
        <strain evidence="1 2">P2673</strain>
    </source>
</reference>
<dbReference type="AlphaFoldDB" id="A0A2U2D5A9"/>
<evidence type="ECO:0000313" key="2">
    <source>
        <dbReference type="Proteomes" id="UP000245056"/>
    </source>
</evidence>
<dbReference type="EMBL" id="QFAW01000025">
    <property type="protein sequence ID" value="PWE42646.1"/>
    <property type="molecule type" value="Genomic_DNA"/>
</dbReference>
<gene>
    <name evidence="1" type="ORF">C9I49_17980</name>
</gene>
<dbReference type="Proteomes" id="UP000245056">
    <property type="component" value="Unassembled WGS sequence"/>
</dbReference>
<name>A0A2U2D5A9_9PSED</name>
<evidence type="ECO:0000313" key="1">
    <source>
        <dbReference type="EMBL" id="PWE42646.1"/>
    </source>
</evidence>
<organism evidence="1 2">
    <name type="scientific">Pseudomonas prosekii</name>
    <dbReference type="NCBI Taxonomy" id="1148509"/>
    <lineage>
        <taxon>Bacteria</taxon>
        <taxon>Pseudomonadati</taxon>
        <taxon>Pseudomonadota</taxon>
        <taxon>Gammaproteobacteria</taxon>
        <taxon>Pseudomonadales</taxon>
        <taxon>Pseudomonadaceae</taxon>
        <taxon>Pseudomonas</taxon>
    </lineage>
</organism>
<accession>A0A2U2D5A9</accession>